<gene>
    <name evidence="1" type="ORF">ZEAMMB73_Zm00001d029362</name>
</gene>
<keyword evidence="1" id="KW-0328">Glycosyltransferase</keyword>
<organism evidence="1">
    <name type="scientific">Zea mays</name>
    <name type="common">Maize</name>
    <dbReference type="NCBI Taxonomy" id="4577"/>
    <lineage>
        <taxon>Eukaryota</taxon>
        <taxon>Viridiplantae</taxon>
        <taxon>Streptophyta</taxon>
        <taxon>Embryophyta</taxon>
        <taxon>Tracheophyta</taxon>
        <taxon>Spermatophyta</taxon>
        <taxon>Magnoliopsida</taxon>
        <taxon>Liliopsida</taxon>
        <taxon>Poales</taxon>
        <taxon>Poaceae</taxon>
        <taxon>PACMAD clade</taxon>
        <taxon>Panicoideae</taxon>
        <taxon>Andropogonodae</taxon>
        <taxon>Andropogoneae</taxon>
        <taxon>Tripsacinae</taxon>
        <taxon>Zea</taxon>
    </lineage>
</organism>
<name>A0A1D6K4M7_MAIZE</name>
<dbReference type="AlphaFoldDB" id="A0A1D6K4M7"/>
<reference evidence="1" key="1">
    <citation type="submission" date="2015-12" db="EMBL/GenBank/DDBJ databases">
        <title>Update maize B73 reference genome by single molecule sequencing technologies.</title>
        <authorList>
            <consortium name="Maize Genome Sequencing Project"/>
            <person name="Ware D."/>
        </authorList>
    </citation>
    <scope>NUCLEOTIDE SEQUENCE [LARGE SCALE GENOMIC DNA]</scope>
    <source>
        <tissue evidence="1">Seedling</tissue>
    </source>
</reference>
<protein>
    <submittedName>
        <fullName evidence="1">Putative fucosyltransferase-like protein</fullName>
    </submittedName>
</protein>
<dbReference type="GO" id="GO:0016757">
    <property type="term" value="F:glycosyltransferase activity"/>
    <property type="evidence" value="ECO:0007669"/>
    <property type="project" value="UniProtKB-KW"/>
</dbReference>
<evidence type="ECO:0000313" key="1">
    <source>
        <dbReference type="EMBL" id="ONL98563.1"/>
    </source>
</evidence>
<dbReference type="OMA" id="FIRERGW"/>
<proteinExistence type="predicted"/>
<accession>A0A1D6K4M7</accession>
<sequence>MAAVHSSCRLCIHIATKIHLKEERTPKFTNHPCSCSTKKGTVYHLFIRERGWFKLESIYMRYGSFTIVITLQSKDIERSGQLTLGALESAVLGKFRSLNHVPVWKDERPPSIRGGDDLKLYRIYPVGLTQHQAFVRF</sequence>
<keyword evidence="1" id="KW-0808">Transferase</keyword>
<dbReference type="EMBL" id="CM007647">
    <property type="protein sequence ID" value="ONL98563.1"/>
    <property type="molecule type" value="Genomic_DNA"/>
</dbReference>
<dbReference type="ExpressionAtlas" id="A0A1D6K4M7">
    <property type="expression patterns" value="baseline and differential"/>
</dbReference>
<dbReference type="InParanoid" id="A0A1D6K4M7"/>